<feature type="region of interest" description="Disordered" evidence="3">
    <location>
        <begin position="812"/>
        <end position="904"/>
    </location>
</feature>
<feature type="compositionally biased region" description="Basic and acidic residues" evidence="3">
    <location>
        <begin position="141"/>
        <end position="151"/>
    </location>
</feature>
<feature type="compositionally biased region" description="Basic and acidic residues" evidence="3">
    <location>
        <begin position="375"/>
        <end position="390"/>
    </location>
</feature>
<dbReference type="Pfam" id="PF21071">
    <property type="entry name" value="LARP1_HEAT"/>
    <property type="match status" value="1"/>
</dbReference>
<feature type="compositionally biased region" description="Polar residues" evidence="3">
    <location>
        <begin position="265"/>
        <end position="283"/>
    </location>
</feature>
<feature type="compositionally biased region" description="Polar residues" evidence="3">
    <location>
        <begin position="92"/>
        <end position="102"/>
    </location>
</feature>
<dbReference type="InterPro" id="IPR045180">
    <property type="entry name" value="La_dom_prot"/>
</dbReference>
<organism evidence="5 6">
    <name type="scientific">Polistes dominula</name>
    <name type="common">European paper wasp</name>
    <name type="synonym">Vespa dominula</name>
    <dbReference type="NCBI Taxonomy" id="743375"/>
    <lineage>
        <taxon>Eukaryota</taxon>
        <taxon>Metazoa</taxon>
        <taxon>Ecdysozoa</taxon>
        <taxon>Arthropoda</taxon>
        <taxon>Hexapoda</taxon>
        <taxon>Insecta</taxon>
        <taxon>Pterygota</taxon>
        <taxon>Neoptera</taxon>
        <taxon>Endopterygota</taxon>
        <taxon>Hymenoptera</taxon>
        <taxon>Apocrita</taxon>
        <taxon>Aculeata</taxon>
        <taxon>Vespoidea</taxon>
        <taxon>Vespidae</taxon>
        <taxon>Polistinae</taxon>
        <taxon>Polistini</taxon>
        <taxon>Polistes</taxon>
    </lineage>
</organism>
<feature type="compositionally biased region" description="Basic residues" evidence="3">
    <location>
        <begin position="467"/>
        <end position="483"/>
    </location>
</feature>
<feature type="compositionally biased region" description="Low complexity" evidence="3">
    <location>
        <begin position="748"/>
        <end position="775"/>
    </location>
</feature>
<dbReference type="RefSeq" id="XP_015186640.1">
    <property type="nucleotide sequence ID" value="XM_015331154.1"/>
</dbReference>
<evidence type="ECO:0000256" key="2">
    <source>
        <dbReference type="PROSITE-ProRule" id="PRU00332"/>
    </source>
</evidence>
<feature type="compositionally biased region" description="Basic and acidic residues" evidence="3">
    <location>
        <begin position="174"/>
        <end position="183"/>
    </location>
</feature>
<dbReference type="GeneID" id="107071832"/>
<dbReference type="Proteomes" id="UP000694924">
    <property type="component" value="Unplaced"/>
</dbReference>
<feature type="region of interest" description="Disordered" evidence="3">
    <location>
        <begin position="748"/>
        <end position="788"/>
    </location>
</feature>
<feature type="region of interest" description="Disordered" evidence="3">
    <location>
        <begin position="422"/>
        <end position="483"/>
    </location>
</feature>
<feature type="compositionally biased region" description="Polar residues" evidence="3">
    <location>
        <begin position="293"/>
        <end position="311"/>
    </location>
</feature>
<gene>
    <name evidence="6" type="primary">LOC107071832</name>
</gene>
<evidence type="ECO:0000256" key="1">
    <source>
        <dbReference type="ARBA" id="ARBA00022884"/>
    </source>
</evidence>
<feature type="compositionally biased region" description="Polar residues" evidence="3">
    <location>
        <begin position="1423"/>
        <end position="1478"/>
    </location>
</feature>
<feature type="compositionally biased region" description="Basic and acidic residues" evidence="3">
    <location>
        <begin position="202"/>
        <end position="238"/>
    </location>
</feature>
<dbReference type="PROSITE" id="PS50961">
    <property type="entry name" value="HTH_LA"/>
    <property type="match status" value="1"/>
</dbReference>
<dbReference type="InterPro" id="IPR006630">
    <property type="entry name" value="La_HTH"/>
</dbReference>
<feature type="compositionally biased region" description="Basic and acidic residues" evidence="3">
    <location>
        <begin position="426"/>
        <end position="452"/>
    </location>
</feature>
<feature type="region of interest" description="Disordered" evidence="3">
    <location>
        <begin position="34"/>
        <end position="408"/>
    </location>
</feature>
<feature type="compositionally biased region" description="Polar residues" evidence="3">
    <location>
        <begin position="352"/>
        <end position="369"/>
    </location>
</feature>
<keyword evidence="1 2" id="KW-0694">RNA-binding</keyword>
<reference evidence="6" key="1">
    <citation type="submission" date="2025-08" db="UniProtKB">
        <authorList>
            <consortium name="RefSeq"/>
        </authorList>
    </citation>
    <scope>IDENTIFICATION</scope>
</reference>
<feature type="compositionally biased region" description="Low complexity" evidence="3">
    <location>
        <begin position="821"/>
        <end position="830"/>
    </location>
</feature>
<feature type="compositionally biased region" description="Acidic residues" evidence="3">
    <location>
        <begin position="892"/>
        <end position="901"/>
    </location>
</feature>
<evidence type="ECO:0000256" key="3">
    <source>
        <dbReference type="SAM" id="MobiDB-lite"/>
    </source>
</evidence>
<dbReference type="SUPFAM" id="SSF46785">
    <property type="entry name" value="Winged helix' DNA-binding domain"/>
    <property type="match status" value="1"/>
</dbReference>
<sequence length="1478" mass="168286">MAAKVVSSSAQGSAEREEVVVTCVSYASVVNPKAASNEANNARVVSSDKGNNKENIGGQIATQQSNGTKEHVVSQNYVAKGKSYQRTGRRFASSTQPQQAQQLRVDRSHRDVQFGKNVSDKISTVKETEKRSQSQAVESSTEPKLEEEKLNNGDIGSDGEFQTVAPKSARRKEKLREQQLKDHRDHHRHKDHRKRLRGLSDSSRERMTKDKERIDRIGTEHSSNNKEINKDKDTKEENQVQNPAPKKFVEAPLPRVNAWTKKKPLQSSIQQQPVITPSTTDKPATTKEKRILQPQQQRVQGLTENGSSVPAESSKPAIIKVSKEKKKINAKASDFSDICDWPTLGPQDKKTTVTVQKQNGVTETSNTKEIPSHPVENKSKENKEQNHCQDDSDELTDNGNDKKRKFNKQKWVPLEIDIAKNRGKRERSPRYNPRDRYNEDGEGWRDKDHDRSGSGIRGGPYATRGGRNYRSRGRGGRNGITHRHNFRHRYDNDYSNYDVDYMKYENQDLTQDKSRFIAPAYVGTLFYDNSNYIQPDALLLQECIRNQIEYYFSEENLLRDIFLRRKMDKDGFLPIALVASFRRIQNMTEDLNLVIESIANSDKLEMGPGFMVRTKKDPTKWPLLDPTFTESHNEKIFDPLPNYSEYEFYPYSRTLTSVSRAQPPHRTYRSAGGYQSQLIIGKMNEYENILSTMGGDSLNPNVPEFVPVDMTSKLVASEQINLEEIDQPTNYEMIDEAVVNQMVDEEPSNSMLLESSSNELSPLSTNESSSSSESTITMTDKTHTEDCTQQKEVQINNDKVQNNDEVVQHHNTTINNDEKASSSSSPSSKSENTWKEVKRRTKHSHKDGVKGSEEKGKIGIRKNEQREELEFQFDEELDTPPPTGRHNAFSEWSEDEEEDNELSDRDINKLLIVTQMTVPNSSRLPKHEGYDRTGAWTTRVKMTQDLEQAINDGLRYYEQGLWNRDGQWYGSSSSTNNYKTVNVISQEDFEKMAPKPPRKANPEVPPPPPSAVEEDDLDISQSPPIQVPTTSESSNKREKIVEKNYWNDQAKNDINEVQIRRGTVPRFFAVVKDESSVDLRTPRKRKTRHSNNPPVEHHVGWIMDVREHRPRTYSTGSSAGTSPSESFLAGSYGSVPQSLPTFQHPSHALLKEKGFTQQVYHKYHSRCLKERKRLGIGQSQEMNTLFRFWSFFLRQNFNRAMYEEFRTLAKEDALEGYRYGLECLFRFYSYGLEIKFRSMLYQDFQLETIDDYERGQLYGLEKFWAFLKYYKNSASLYIDPQLQEYLSKFNSIEDFRVEELQINEMHQGFSINAQSFASNKRNRSLSESGSGYVGGVGAVAIPGASASGSGSASSVIDSASVNIVRRFSGDSCAVMLATTSNNDAIINNQKTRMDMSNNASHVRSRACSFGSGKMGYSRRKNDSGASSSSNQRDVNNKQQQTRSRPNSCSLSSKSYETSKVLNTARNQSTNKNEQQQKP</sequence>
<protein>
    <submittedName>
        <fullName evidence="6">La-related protein 1-like</fullName>
    </submittedName>
</protein>
<feature type="compositionally biased region" description="Basic and acidic residues" evidence="3">
    <location>
        <begin position="104"/>
        <end position="113"/>
    </location>
</feature>
<feature type="compositionally biased region" description="Polar residues" evidence="3">
    <location>
        <begin position="60"/>
        <end position="77"/>
    </location>
</feature>
<dbReference type="InterPro" id="IPR036390">
    <property type="entry name" value="WH_DNA-bd_sf"/>
</dbReference>
<dbReference type="Pfam" id="PF05383">
    <property type="entry name" value="La"/>
    <property type="match status" value="1"/>
</dbReference>
<feature type="region of interest" description="Disordered" evidence="3">
    <location>
        <begin position="1407"/>
        <end position="1478"/>
    </location>
</feature>
<dbReference type="SMART" id="SM00715">
    <property type="entry name" value="LA"/>
    <property type="match status" value="1"/>
</dbReference>
<dbReference type="Gene3D" id="1.10.10.10">
    <property type="entry name" value="Winged helix-like DNA-binding domain superfamily/Winged helix DNA-binding domain"/>
    <property type="match status" value="1"/>
</dbReference>
<evidence type="ECO:0000313" key="5">
    <source>
        <dbReference type="Proteomes" id="UP000694924"/>
    </source>
</evidence>
<proteinExistence type="predicted"/>
<feature type="region of interest" description="Disordered" evidence="3">
    <location>
        <begin position="990"/>
        <end position="1036"/>
    </location>
</feature>
<name>A0ABM1J2F3_POLDO</name>
<evidence type="ECO:0000313" key="6">
    <source>
        <dbReference type="RefSeq" id="XP_015186640.1"/>
    </source>
</evidence>
<feature type="domain" description="HTH La-type RNA-binding" evidence="4">
    <location>
        <begin position="534"/>
        <end position="625"/>
    </location>
</feature>
<feature type="compositionally biased region" description="Polar residues" evidence="3">
    <location>
        <begin position="1019"/>
        <end position="1033"/>
    </location>
</feature>
<feature type="compositionally biased region" description="Basic and acidic residues" evidence="3">
    <location>
        <begin position="846"/>
        <end position="869"/>
    </location>
</feature>
<keyword evidence="5" id="KW-1185">Reference proteome</keyword>
<evidence type="ECO:0000259" key="4">
    <source>
        <dbReference type="PROSITE" id="PS50961"/>
    </source>
</evidence>
<feature type="compositionally biased region" description="Basic and acidic residues" evidence="3">
    <location>
        <begin position="123"/>
        <end position="132"/>
    </location>
</feature>
<accession>A0ABM1J2F3</accession>
<dbReference type="PANTHER" id="PTHR22792:SF132">
    <property type="entry name" value="LA-RELATED PROTEIN 1"/>
    <property type="match status" value="1"/>
</dbReference>
<feature type="compositionally biased region" description="Basic residues" evidence="3">
    <location>
        <begin position="184"/>
        <end position="197"/>
    </location>
</feature>
<dbReference type="SMART" id="SM00684">
    <property type="entry name" value="DM15"/>
    <property type="match status" value="3"/>
</dbReference>
<dbReference type="InterPro" id="IPR036388">
    <property type="entry name" value="WH-like_DNA-bd_sf"/>
</dbReference>
<dbReference type="PANTHER" id="PTHR22792">
    <property type="entry name" value="LUPUS LA PROTEIN-RELATED"/>
    <property type="match status" value="1"/>
</dbReference>
<dbReference type="InterPro" id="IPR006607">
    <property type="entry name" value="DM15"/>
</dbReference>